<proteinExistence type="predicted"/>
<dbReference type="RefSeq" id="XP_024737282.1">
    <property type="nucleotide sequence ID" value="XM_024872444.1"/>
</dbReference>
<dbReference type="EMBL" id="KZ613790">
    <property type="protein sequence ID" value="PMD60378.1"/>
    <property type="molecule type" value="Genomic_DNA"/>
</dbReference>
<dbReference type="PROSITE" id="PS51257">
    <property type="entry name" value="PROKAR_LIPOPROTEIN"/>
    <property type="match status" value="1"/>
</dbReference>
<dbReference type="InParanoid" id="A0A2J6TBM7"/>
<keyword evidence="1" id="KW-0812">Transmembrane</keyword>
<reference evidence="2 3" key="1">
    <citation type="submission" date="2016-04" db="EMBL/GenBank/DDBJ databases">
        <title>A degradative enzymes factory behind the ericoid mycorrhizal symbiosis.</title>
        <authorList>
            <consortium name="DOE Joint Genome Institute"/>
            <person name="Martino E."/>
            <person name="Morin E."/>
            <person name="Grelet G."/>
            <person name="Kuo A."/>
            <person name="Kohler A."/>
            <person name="Daghino S."/>
            <person name="Barry K."/>
            <person name="Choi C."/>
            <person name="Cichocki N."/>
            <person name="Clum A."/>
            <person name="Copeland A."/>
            <person name="Hainaut M."/>
            <person name="Haridas S."/>
            <person name="Labutti K."/>
            <person name="Lindquist E."/>
            <person name="Lipzen A."/>
            <person name="Khouja H.-R."/>
            <person name="Murat C."/>
            <person name="Ohm R."/>
            <person name="Olson A."/>
            <person name="Spatafora J."/>
            <person name="Veneault-Fourrey C."/>
            <person name="Henrissat B."/>
            <person name="Grigoriev I."/>
            <person name="Martin F."/>
            <person name="Perotto S."/>
        </authorList>
    </citation>
    <scope>NUCLEOTIDE SEQUENCE [LARGE SCALE GENOMIC DNA]</scope>
    <source>
        <strain evidence="2 3">E</strain>
    </source>
</reference>
<accession>A0A2J6TBM7</accession>
<gene>
    <name evidence="2" type="ORF">K444DRAFT_391931</name>
</gene>
<dbReference type="Proteomes" id="UP000235371">
    <property type="component" value="Unassembled WGS sequence"/>
</dbReference>
<keyword evidence="3" id="KW-1185">Reference proteome</keyword>
<evidence type="ECO:0000313" key="3">
    <source>
        <dbReference type="Proteomes" id="UP000235371"/>
    </source>
</evidence>
<name>A0A2J6TBM7_9HELO</name>
<sequence length="88" mass="10084">MNLLKICLRIQIGLELSPGQQHHPTMAIACSSLHRDTNLDYHHYPLHYVFAFISVSLGSMGSLLSIYYNFTLHLEDLHLVSAFHWCAM</sequence>
<keyword evidence="1" id="KW-0472">Membrane</keyword>
<organism evidence="2 3">
    <name type="scientific">Hyaloscypha bicolor E</name>
    <dbReference type="NCBI Taxonomy" id="1095630"/>
    <lineage>
        <taxon>Eukaryota</taxon>
        <taxon>Fungi</taxon>
        <taxon>Dikarya</taxon>
        <taxon>Ascomycota</taxon>
        <taxon>Pezizomycotina</taxon>
        <taxon>Leotiomycetes</taxon>
        <taxon>Helotiales</taxon>
        <taxon>Hyaloscyphaceae</taxon>
        <taxon>Hyaloscypha</taxon>
        <taxon>Hyaloscypha bicolor</taxon>
    </lineage>
</organism>
<evidence type="ECO:0000313" key="2">
    <source>
        <dbReference type="EMBL" id="PMD60378.1"/>
    </source>
</evidence>
<protein>
    <submittedName>
        <fullName evidence="2">Uncharacterized protein</fullName>
    </submittedName>
</protein>
<evidence type="ECO:0000256" key="1">
    <source>
        <dbReference type="SAM" id="Phobius"/>
    </source>
</evidence>
<dbReference type="GeneID" id="36580525"/>
<keyword evidence="1" id="KW-1133">Transmembrane helix</keyword>
<dbReference type="AlphaFoldDB" id="A0A2J6TBM7"/>
<feature type="transmembrane region" description="Helical" evidence="1">
    <location>
        <begin position="48"/>
        <end position="70"/>
    </location>
</feature>